<dbReference type="EMBL" id="CM046389">
    <property type="protein sequence ID" value="KAI8568051.1"/>
    <property type="molecule type" value="Genomic_DNA"/>
</dbReference>
<proteinExistence type="predicted"/>
<protein>
    <submittedName>
        <fullName evidence="1">Uncharacterized protein</fullName>
    </submittedName>
</protein>
<gene>
    <name evidence="1" type="ORF">RHMOL_Rhmol02G0167600</name>
</gene>
<name>A0ACC0PSC4_RHOML</name>
<comment type="caution">
    <text evidence="1">The sequence shown here is derived from an EMBL/GenBank/DDBJ whole genome shotgun (WGS) entry which is preliminary data.</text>
</comment>
<accession>A0ACC0PSC4</accession>
<reference evidence="1" key="1">
    <citation type="submission" date="2022-02" db="EMBL/GenBank/DDBJ databases">
        <title>Plant Genome Project.</title>
        <authorList>
            <person name="Zhang R.-G."/>
        </authorList>
    </citation>
    <scope>NUCLEOTIDE SEQUENCE</scope>
    <source>
        <strain evidence="1">AT1</strain>
    </source>
</reference>
<evidence type="ECO:0000313" key="2">
    <source>
        <dbReference type="Proteomes" id="UP001062846"/>
    </source>
</evidence>
<organism evidence="1 2">
    <name type="scientific">Rhododendron molle</name>
    <name type="common">Chinese azalea</name>
    <name type="synonym">Azalea mollis</name>
    <dbReference type="NCBI Taxonomy" id="49168"/>
    <lineage>
        <taxon>Eukaryota</taxon>
        <taxon>Viridiplantae</taxon>
        <taxon>Streptophyta</taxon>
        <taxon>Embryophyta</taxon>
        <taxon>Tracheophyta</taxon>
        <taxon>Spermatophyta</taxon>
        <taxon>Magnoliopsida</taxon>
        <taxon>eudicotyledons</taxon>
        <taxon>Gunneridae</taxon>
        <taxon>Pentapetalae</taxon>
        <taxon>asterids</taxon>
        <taxon>Ericales</taxon>
        <taxon>Ericaceae</taxon>
        <taxon>Ericoideae</taxon>
        <taxon>Rhodoreae</taxon>
        <taxon>Rhododendron</taxon>
    </lineage>
</organism>
<sequence length="94" mass="10878">MSCVDSYECLVDLLFMLWQTWIPYKGQSSNERLSDRDRNLYTIRAVPFTDVLSIRPHTPPLGWQYLIVVLSSGLAFPPLYFYNGGIREFLASVK</sequence>
<evidence type="ECO:0000313" key="1">
    <source>
        <dbReference type="EMBL" id="KAI8568051.1"/>
    </source>
</evidence>
<dbReference type="Proteomes" id="UP001062846">
    <property type="component" value="Chromosome 2"/>
</dbReference>
<keyword evidence="2" id="KW-1185">Reference proteome</keyword>